<organism evidence="1 2">
    <name type="scientific">Tenacibaculum phage PTm1</name>
    <dbReference type="NCBI Taxonomy" id="2547425"/>
    <lineage>
        <taxon>Viruses</taxon>
        <taxon>Duplodnaviria</taxon>
        <taxon>Heunggongvirae</taxon>
        <taxon>Uroviricota</taxon>
        <taxon>Caudoviricetes</taxon>
        <taxon>Shirahamavirus</taxon>
        <taxon>Shirahamavirus PTm1</taxon>
    </lineage>
</organism>
<reference evidence="1 2" key="1">
    <citation type="journal article" date="2019" name="Arch. Virol.">
        <title>A novel jumbo Tenacibaculum maritimum lytic phage with head-fiber-like appendages.</title>
        <authorList>
            <person name="Kawato Y."/>
            <person name="Istiqomah I."/>
            <person name="Gaafar A.Y."/>
            <person name="Hanaoka M."/>
            <person name="Ishimaru K."/>
            <person name="Yasuike M."/>
            <person name="Nishiki I."/>
            <person name="Nakamura Y."/>
            <person name="Fujiwara A."/>
            <person name="Nakai T."/>
        </authorList>
    </citation>
    <scope>NUCLEOTIDE SEQUENCE [LARGE SCALE GENOMIC DNA]</scope>
    <source>
        <strain evidence="1 2">PTm1</strain>
    </source>
</reference>
<keyword evidence="2" id="KW-1185">Reference proteome</keyword>
<accession>A0A5S9HX60</accession>
<name>A0A5S9HX60_9CAUD</name>
<dbReference type="Proteomes" id="UP000422648">
    <property type="component" value="Segment"/>
</dbReference>
<evidence type="ECO:0000313" key="2">
    <source>
        <dbReference type="Proteomes" id="UP000422648"/>
    </source>
</evidence>
<sequence>MRFVKLCESVLNYIWNKNFFGSELLKLSLYDISQSLLPIVVADSVIHCSPARA</sequence>
<evidence type="ECO:0000313" key="1">
    <source>
        <dbReference type="EMBL" id="BBI90450.1"/>
    </source>
</evidence>
<dbReference type="GeneID" id="55802863"/>
<proteinExistence type="predicted"/>
<dbReference type="EMBL" id="AP019524">
    <property type="protein sequence ID" value="BBI90450.1"/>
    <property type="molecule type" value="Genomic_DNA"/>
</dbReference>
<dbReference type="RefSeq" id="YP_009873742.1">
    <property type="nucleotide sequence ID" value="NC_049340.1"/>
</dbReference>
<protein>
    <submittedName>
        <fullName evidence="1">Uncharacterized protein</fullName>
    </submittedName>
</protein>
<dbReference type="KEGG" id="vg:55802863"/>